<dbReference type="InterPro" id="IPR036631">
    <property type="entry name" value="MGMT_N_sf"/>
</dbReference>
<dbReference type="Gene3D" id="3.40.10.10">
    <property type="entry name" value="DNA Methylphosphotriester Repair Domain"/>
    <property type="match status" value="1"/>
</dbReference>
<dbReference type="NCBIfam" id="TIGR00589">
    <property type="entry name" value="ogt"/>
    <property type="match status" value="1"/>
</dbReference>
<dbReference type="EMBL" id="LYMM01000084">
    <property type="protein sequence ID" value="PNU02125.1"/>
    <property type="molecule type" value="Genomic_DNA"/>
</dbReference>
<keyword evidence="14" id="KW-1185">Reference proteome</keyword>
<dbReference type="PROSITE" id="PS00374">
    <property type="entry name" value="MGMT"/>
    <property type="match status" value="1"/>
</dbReference>
<evidence type="ECO:0000256" key="3">
    <source>
        <dbReference type="ARBA" id="ARBA00011918"/>
    </source>
</evidence>
<dbReference type="InterPro" id="IPR036388">
    <property type="entry name" value="WH-like_DNA-bd_sf"/>
</dbReference>
<comment type="catalytic activity">
    <reaction evidence="1">
        <text>a 4-O-methyl-thymidine in DNA + L-cysteinyl-[protein] = a thymidine in DNA + S-methyl-L-cysteinyl-[protein]</text>
        <dbReference type="Rhea" id="RHEA:53428"/>
        <dbReference type="Rhea" id="RHEA-COMP:10131"/>
        <dbReference type="Rhea" id="RHEA-COMP:10132"/>
        <dbReference type="Rhea" id="RHEA-COMP:13555"/>
        <dbReference type="Rhea" id="RHEA-COMP:13556"/>
        <dbReference type="ChEBI" id="CHEBI:29950"/>
        <dbReference type="ChEBI" id="CHEBI:82612"/>
        <dbReference type="ChEBI" id="CHEBI:137386"/>
        <dbReference type="ChEBI" id="CHEBI:137387"/>
        <dbReference type="EC" id="2.1.1.63"/>
    </reaction>
</comment>
<evidence type="ECO:0000256" key="8">
    <source>
        <dbReference type="ARBA" id="ARBA00023204"/>
    </source>
</evidence>
<evidence type="ECO:0000256" key="7">
    <source>
        <dbReference type="ARBA" id="ARBA00023159"/>
    </source>
</evidence>
<organism evidence="13 14">
    <name type="scientific">Novosphingobium guangzhouense</name>
    <dbReference type="NCBI Taxonomy" id="1850347"/>
    <lineage>
        <taxon>Bacteria</taxon>
        <taxon>Pseudomonadati</taxon>
        <taxon>Pseudomonadota</taxon>
        <taxon>Alphaproteobacteria</taxon>
        <taxon>Sphingomonadales</taxon>
        <taxon>Sphingomonadaceae</taxon>
        <taxon>Novosphingobium</taxon>
    </lineage>
</organism>
<comment type="catalytic activity">
    <reaction evidence="9">
        <text>a 6-O-methyl-2'-deoxyguanosine in DNA + L-cysteinyl-[protein] = S-methyl-L-cysteinyl-[protein] + a 2'-deoxyguanosine in DNA</text>
        <dbReference type="Rhea" id="RHEA:24000"/>
        <dbReference type="Rhea" id="RHEA-COMP:10131"/>
        <dbReference type="Rhea" id="RHEA-COMP:10132"/>
        <dbReference type="Rhea" id="RHEA-COMP:11367"/>
        <dbReference type="Rhea" id="RHEA-COMP:11368"/>
        <dbReference type="ChEBI" id="CHEBI:29950"/>
        <dbReference type="ChEBI" id="CHEBI:82612"/>
        <dbReference type="ChEBI" id="CHEBI:85445"/>
        <dbReference type="ChEBI" id="CHEBI:85448"/>
        <dbReference type="EC" id="2.1.1.63"/>
    </reaction>
</comment>
<keyword evidence="11" id="KW-0479">Metal-binding</keyword>
<proteinExistence type="inferred from homology"/>
<protein>
    <recommendedName>
        <fullName evidence="3">methylated-DNA--[protein]-cysteine S-methyltransferase</fullName>
        <ecNumber evidence="3">2.1.1.63</ecNumber>
    </recommendedName>
</protein>
<feature type="active site" description="Nucleophile; methyl group acceptor from methylphosphotriester" evidence="10">
    <location>
        <position position="37"/>
    </location>
</feature>
<feature type="binding site" evidence="11">
    <location>
        <position position="41"/>
    </location>
    <ligand>
        <name>Zn(2+)</name>
        <dbReference type="ChEBI" id="CHEBI:29105"/>
    </ligand>
</feature>
<dbReference type="PROSITE" id="PS01124">
    <property type="entry name" value="HTH_ARAC_FAMILY_2"/>
    <property type="match status" value="1"/>
</dbReference>
<dbReference type="PANTHER" id="PTHR10815">
    <property type="entry name" value="METHYLATED-DNA--PROTEIN-CYSTEINE METHYLTRANSFERASE"/>
    <property type="match status" value="1"/>
</dbReference>
<dbReference type="EC" id="2.1.1.63" evidence="3"/>
<evidence type="ECO:0000313" key="14">
    <source>
        <dbReference type="Proteomes" id="UP000236327"/>
    </source>
</evidence>
<dbReference type="RefSeq" id="WP_103098904.1">
    <property type="nucleotide sequence ID" value="NZ_LYMM01000084.1"/>
</dbReference>
<dbReference type="Gene3D" id="1.10.10.60">
    <property type="entry name" value="Homeodomain-like"/>
    <property type="match status" value="1"/>
</dbReference>
<dbReference type="GO" id="GO:0008270">
    <property type="term" value="F:zinc ion binding"/>
    <property type="evidence" value="ECO:0007669"/>
    <property type="project" value="InterPro"/>
</dbReference>
<dbReference type="GO" id="GO:0003700">
    <property type="term" value="F:DNA-binding transcription factor activity"/>
    <property type="evidence" value="ECO:0007669"/>
    <property type="project" value="InterPro"/>
</dbReference>
<dbReference type="GO" id="GO:0043565">
    <property type="term" value="F:sequence-specific DNA binding"/>
    <property type="evidence" value="ECO:0007669"/>
    <property type="project" value="InterPro"/>
</dbReference>
<dbReference type="CDD" id="cd06445">
    <property type="entry name" value="ATase"/>
    <property type="match status" value="1"/>
</dbReference>
<dbReference type="Gene3D" id="3.30.160.70">
    <property type="entry name" value="Methylated DNA-protein cysteine methyltransferase domain"/>
    <property type="match status" value="1"/>
</dbReference>
<dbReference type="InterPro" id="IPR001497">
    <property type="entry name" value="MethylDNA_cys_MeTrfase_AS"/>
</dbReference>
<reference evidence="13 14" key="1">
    <citation type="submission" date="2016-05" db="EMBL/GenBank/DDBJ databases">
        <title>Complete genome sequence of Novosphingobium guangzhouense SA925(T).</title>
        <authorList>
            <person name="Sha S."/>
        </authorList>
    </citation>
    <scope>NUCLEOTIDE SEQUENCE [LARGE SCALE GENOMIC DNA]</scope>
    <source>
        <strain evidence="13 14">SA925</strain>
    </source>
</reference>
<keyword evidence="11" id="KW-0862">Zinc</keyword>
<comment type="cofactor">
    <cofactor evidence="11">
        <name>Zn(2+)</name>
        <dbReference type="ChEBI" id="CHEBI:29105"/>
    </cofactor>
    <text evidence="11">Binds 1 zinc ion per subunit.</text>
</comment>
<dbReference type="Pfam" id="PF02805">
    <property type="entry name" value="Ada_Zn_binding"/>
    <property type="match status" value="1"/>
</dbReference>
<dbReference type="SMART" id="SM00342">
    <property type="entry name" value="HTH_ARAC"/>
    <property type="match status" value="1"/>
</dbReference>
<evidence type="ECO:0000256" key="11">
    <source>
        <dbReference type="PIRSR" id="PIRSR000409-3"/>
    </source>
</evidence>
<dbReference type="Pfam" id="PF01035">
    <property type="entry name" value="DNA_binding_1"/>
    <property type="match status" value="1"/>
</dbReference>
<dbReference type="SUPFAM" id="SSF46767">
    <property type="entry name" value="Methylated DNA-protein cysteine methyltransferase, C-terminal domain"/>
    <property type="match status" value="1"/>
</dbReference>
<dbReference type="PIRSF" id="PIRSF000409">
    <property type="entry name" value="Ada"/>
    <property type="match status" value="1"/>
</dbReference>
<feature type="domain" description="HTH araC/xylS-type" evidence="12">
    <location>
        <begin position="105"/>
        <end position="181"/>
    </location>
</feature>
<evidence type="ECO:0000256" key="6">
    <source>
        <dbReference type="ARBA" id="ARBA00022763"/>
    </source>
</evidence>
<dbReference type="GO" id="GO:0032259">
    <property type="term" value="P:methylation"/>
    <property type="evidence" value="ECO:0007669"/>
    <property type="project" value="UniProtKB-KW"/>
</dbReference>
<dbReference type="Pfam" id="PF12833">
    <property type="entry name" value="HTH_18"/>
    <property type="match status" value="1"/>
</dbReference>
<sequence>MLFDLPDHQTLYSALLSRDTRFDGQAFVCVSSTGVFCRLTCPARKPKSENCTFFPTIAECIDAGYRACKRCHPLQAAALADPAIGALLQALDARPDLRWSESHVERLGYDPSTVRRSFKRQFGMTFLEIARQRRLRAGFDTLAAGGKVITAQHDASFDSPSAFRAAFARLLGCAPADLRTDRLLQATWIPPPLGDMIAVSSRHHLHLLEFVDRKGLPAELARLQTGSKEGIGIGSLPPAEQAEAELADYFAARSDRFLTPLALSGSAFTRQVWEALREIPAGERRSYSDIARQIGRPAAVRAVACANGANQIALMIPCHRVIGADGSLTGYGGGLWRKQRLIEIERQLRTGRRETAA</sequence>
<dbReference type="InterPro" id="IPR018060">
    <property type="entry name" value="HTH_AraC"/>
</dbReference>
<accession>A0A2K2FTK5</accession>
<comment type="caution">
    <text evidence="13">The sequence shown here is derived from an EMBL/GenBank/DDBJ whole genome shotgun (WGS) entry which is preliminary data.</text>
</comment>
<dbReference type="SUPFAM" id="SSF53155">
    <property type="entry name" value="Methylated DNA-protein cysteine methyltransferase domain"/>
    <property type="match status" value="1"/>
</dbReference>
<evidence type="ECO:0000256" key="10">
    <source>
        <dbReference type="PIRSR" id="PIRSR000409-1"/>
    </source>
</evidence>
<evidence type="ECO:0000256" key="2">
    <source>
        <dbReference type="ARBA" id="ARBA00008711"/>
    </source>
</evidence>
<evidence type="ECO:0000256" key="9">
    <source>
        <dbReference type="ARBA" id="ARBA00049348"/>
    </source>
</evidence>
<dbReference type="FunFam" id="1.10.10.10:FF:000214">
    <property type="entry name" value="Methylated-DNA--protein-cysteine methyltransferase"/>
    <property type="match status" value="1"/>
</dbReference>
<keyword evidence="7" id="KW-0010">Activator</keyword>
<feature type="binding site" evidence="11">
    <location>
        <position position="37"/>
    </location>
    <ligand>
        <name>Zn(2+)</name>
        <dbReference type="ChEBI" id="CHEBI:29105"/>
    </ligand>
</feature>
<keyword evidence="8" id="KW-0234">DNA repair</keyword>
<dbReference type="PANTHER" id="PTHR10815:SF5">
    <property type="entry name" value="METHYLATED-DNA--PROTEIN-CYSTEINE METHYLTRANSFERASE"/>
    <property type="match status" value="1"/>
</dbReference>
<dbReference type="InterPro" id="IPR036217">
    <property type="entry name" value="MethylDNA_cys_MeTrfase_DNAb"/>
</dbReference>
<dbReference type="Gene3D" id="1.10.10.10">
    <property type="entry name" value="Winged helix-like DNA-binding domain superfamily/Winged helix DNA-binding domain"/>
    <property type="match status" value="1"/>
</dbReference>
<keyword evidence="4 13" id="KW-0489">Methyltransferase</keyword>
<dbReference type="AlphaFoldDB" id="A0A2K2FTK5"/>
<dbReference type="GO" id="GO:0003908">
    <property type="term" value="F:methylated-DNA-[protein]-cysteine S-methyltransferase activity"/>
    <property type="evidence" value="ECO:0007669"/>
    <property type="project" value="UniProtKB-EC"/>
</dbReference>
<feature type="binding site" evidence="11">
    <location>
        <position position="68"/>
    </location>
    <ligand>
        <name>Zn(2+)</name>
        <dbReference type="ChEBI" id="CHEBI:29105"/>
    </ligand>
</feature>
<evidence type="ECO:0000313" key="13">
    <source>
        <dbReference type="EMBL" id="PNU02125.1"/>
    </source>
</evidence>
<dbReference type="GO" id="GO:0006281">
    <property type="term" value="P:DNA repair"/>
    <property type="evidence" value="ECO:0007669"/>
    <property type="project" value="UniProtKB-KW"/>
</dbReference>
<gene>
    <name evidence="13" type="ORF">A8V01_09600</name>
</gene>
<dbReference type="InterPro" id="IPR004026">
    <property type="entry name" value="Ada_DNA_repair_Zn-bd"/>
</dbReference>
<keyword evidence="5 13" id="KW-0808">Transferase</keyword>
<comment type="similarity">
    <text evidence="2">Belongs to the MGMT family.</text>
</comment>
<evidence type="ECO:0000256" key="5">
    <source>
        <dbReference type="ARBA" id="ARBA00022679"/>
    </source>
</evidence>
<name>A0A2K2FTK5_9SPHN</name>
<dbReference type="InterPro" id="IPR035451">
    <property type="entry name" value="Ada-like_dom_sf"/>
</dbReference>
<dbReference type="Proteomes" id="UP000236327">
    <property type="component" value="Unassembled WGS sequence"/>
</dbReference>
<feature type="active site" description="Nucleophile; methyl group acceptor from either O6-methylguanine or O4-methylthymine" evidence="10">
    <location>
        <position position="318"/>
    </location>
</feature>
<dbReference type="InterPro" id="IPR014048">
    <property type="entry name" value="MethylDNA_cys_MeTrfase_DNA-bd"/>
</dbReference>
<keyword evidence="6" id="KW-0227">DNA damage</keyword>
<evidence type="ECO:0000256" key="1">
    <source>
        <dbReference type="ARBA" id="ARBA00001286"/>
    </source>
</evidence>
<dbReference type="OrthoDB" id="9802228at2"/>
<feature type="binding site" evidence="11">
    <location>
        <position position="71"/>
    </location>
    <ligand>
        <name>Zn(2+)</name>
        <dbReference type="ChEBI" id="CHEBI:29105"/>
    </ligand>
</feature>
<dbReference type="SUPFAM" id="SSF57884">
    <property type="entry name" value="Ada DNA repair protein, N-terminal domain (N-Ada 10)"/>
    <property type="match status" value="1"/>
</dbReference>
<evidence type="ECO:0000256" key="4">
    <source>
        <dbReference type="ARBA" id="ARBA00022603"/>
    </source>
</evidence>
<evidence type="ECO:0000259" key="12">
    <source>
        <dbReference type="PROSITE" id="PS01124"/>
    </source>
</evidence>
<dbReference type="InterPro" id="IPR016221">
    <property type="entry name" value="Bifunct_regulatory_prot_Ada"/>
</dbReference>